<dbReference type="Pfam" id="PF08708">
    <property type="entry name" value="PriCT_1"/>
    <property type="match status" value="1"/>
</dbReference>
<reference evidence="4" key="1">
    <citation type="submission" date="2019-12" db="EMBL/GenBank/DDBJ databases">
        <authorList>
            <person name="Cremers G."/>
        </authorList>
    </citation>
    <scope>NUCLEOTIDE SEQUENCE</scope>
    <source>
        <strain evidence="4">Mbul2</strain>
        <plasmid evidence="4">1</plasmid>
    </source>
</reference>
<dbReference type="EMBL" id="LR743510">
    <property type="protein sequence ID" value="CAA2138790.1"/>
    <property type="molecule type" value="Genomic_DNA"/>
</dbReference>
<feature type="domain" description="Primase C-terminal 1" evidence="2">
    <location>
        <begin position="209"/>
        <end position="275"/>
    </location>
</feature>
<keyword evidence="4" id="KW-0614">Plasmid</keyword>
<sequence length="285" mass="31059">MSDRLEAALYLASRGGRVFPLHGMRPAPDGRLFCTCGKGDCTDAGKHLMAKLAPRGLTNATNDVTVVRRWFTTAPYANIGLVTGAAIVLDVDPRHGGDESLQVLEEEHGPLPETCRSITGSGGQHIFFRPPPGLEIRNSVGDLAPGLDIRGVGGYIVAPSSLHASGRSYEWSVDHHPDEVPPAPMPAWMVAALAQPKTGAGRDPSYWRTLVTQGVTEGDRNKSLTRLTGHLLRRYVDPEVAHQLVQAWNMVRCVPPMRPEEVTKTVGSIARTELRRREARNGSRR</sequence>
<proteinExistence type="predicted"/>
<dbReference type="InterPro" id="IPR015330">
    <property type="entry name" value="DNA_primase/pol_bifunc_N"/>
</dbReference>
<evidence type="ECO:0000256" key="1">
    <source>
        <dbReference type="ARBA" id="ARBA00022801"/>
    </source>
</evidence>
<gene>
    <name evidence="4" type="ORF">MBLL_01315</name>
</gene>
<evidence type="ECO:0000259" key="3">
    <source>
        <dbReference type="SMART" id="SM00943"/>
    </source>
</evidence>
<evidence type="ECO:0000313" key="4">
    <source>
        <dbReference type="EMBL" id="CAA2138790.1"/>
    </source>
</evidence>
<dbReference type="InterPro" id="IPR051620">
    <property type="entry name" value="ORF904-like_C"/>
</dbReference>
<feature type="domain" description="DNA primase/polymerase bifunctional N-terminal" evidence="3">
    <location>
        <begin position="8"/>
        <end position="189"/>
    </location>
</feature>
<dbReference type="PANTHER" id="PTHR35372:SF2">
    <property type="entry name" value="SF3 HELICASE DOMAIN-CONTAINING PROTEIN"/>
    <property type="match status" value="1"/>
</dbReference>
<evidence type="ECO:0000259" key="2">
    <source>
        <dbReference type="SMART" id="SM00942"/>
    </source>
</evidence>
<name>A0A679JGJ5_9HYPH</name>
<evidence type="ECO:0008006" key="5">
    <source>
        <dbReference type="Google" id="ProtNLM"/>
    </source>
</evidence>
<dbReference type="SMART" id="SM00942">
    <property type="entry name" value="PriCT_1"/>
    <property type="match status" value="1"/>
</dbReference>
<dbReference type="AlphaFoldDB" id="A0A679JGJ5"/>
<dbReference type="SMART" id="SM00943">
    <property type="entry name" value="Prim-Pol"/>
    <property type="match status" value="1"/>
</dbReference>
<geneLocation type="plasmid" evidence="4">
    <name>1</name>
</geneLocation>
<dbReference type="InterPro" id="IPR014820">
    <property type="entry name" value="PriCT_1"/>
</dbReference>
<dbReference type="PANTHER" id="PTHR35372">
    <property type="entry name" value="ATP BINDING PROTEIN-RELATED"/>
    <property type="match status" value="1"/>
</dbReference>
<dbReference type="Pfam" id="PF09250">
    <property type="entry name" value="Prim-Pol"/>
    <property type="match status" value="1"/>
</dbReference>
<keyword evidence="1" id="KW-0378">Hydrolase</keyword>
<organism evidence="4">
    <name type="scientific">Methylobacterium bullatum</name>
    <dbReference type="NCBI Taxonomy" id="570505"/>
    <lineage>
        <taxon>Bacteria</taxon>
        <taxon>Pseudomonadati</taxon>
        <taxon>Pseudomonadota</taxon>
        <taxon>Alphaproteobacteria</taxon>
        <taxon>Hyphomicrobiales</taxon>
        <taxon>Methylobacteriaceae</taxon>
        <taxon>Methylobacterium</taxon>
    </lineage>
</organism>
<protein>
    <recommendedName>
        <fullName evidence="5">DNA primase/polymerase bifunctional N-terminal domain-containing protein</fullName>
    </recommendedName>
</protein>
<dbReference type="GO" id="GO:0016787">
    <property type="term" value="F:hydrolase activity"/>
    <property type="evidence" value="ECO:0007669"/>
    <property type="project" value="UniProtKB-KW"/>
</dbReference>
<accession>A0A679JGJ5</accession>
<dbReference type="RefSeq" id="WP_339159869.1">
    <property type="nucleotide sequence ID" value="NZ_LR743510.1"/>
</dbReference>
<dbReference type="SUPFAM" id="SSF56747">
    <property type="entry name" value="Prim-pol domain"/>
    <property type="match status" value="1"/>
</dbReference>
<dbReference type="CDD" id="cd04859">
    <property type="entry name" value="Prim_Pol"/>
    <property type="match status" value="1"/>
</dbReference>